<dbReference type="GO" id="GO:0022857">
    <property type="term" value="F:transmembrane transporter activity"/>
    <property type="evidence" value="ECO:0007669"/>
    <property type="project" value="TreeGrafter"/>
</dbReference>
<dbReference type="GO" id="GO:0005886">
    <property type="term" value="C:plasma membrane"/>
    <property type="evidence" value="ECO:0007669"/>
    <property type="project" value="TreeGrafter"/>
</dbReference>
<gene>
    <name evidence="6" type="ORF">BD94_1783</name>
</gene>
<feature type="transmembrane region" description="Helical" evidence="5">
    <location>
        <begin position="276"/>
        <end position="293"/>
    </location>
</feature>
<feature type="transmembrane region" description="Helical" evidence="5">
    <location>
        <begin position="109"/>
        <end position="130"/>
    </location>
</feature>
<dbReference type="InterPro" id="IPR036259">
    <property type="entry name" value="MFS_trans_sf"/>
</dbReference>
<dbReference type="Gene3D" id="1.20.1250.20">
    <property type="entry name" value="MFS general substrate transporter like domains"/>
    <property type="match status" value="1"/>
</dbReference>
<evidence type="ECO:0000313" key="7">
    <source>
        <dbReference type="Proteomes" id="UP000028933"/>
    </source>
</evidence>
<keyword evidence="4 5" id="KW-0472">Membrane</keyword>
<feature type="transmembrane region" description="Helical" evidence="5">
    <location>
        <begin position="313"/>
        <end position="334"/>
    </location>
</feature>
<dbReference type="STRING" id="1338011.BD94_1783"/>
<organism evidence="6 7">
    <name type="scientific">Elizabethkingia anophelis NUHP1</name>
    <dbReference type="NCBI Taxonomy" id="1338011"/>
    <lineage>
        <taxon>Bacteria</taxon>
        <taxon>Pseudomonadati</taxon>
        <taxon>Bacteroidota</taxon>
        <taxon>Flavobacteriia</taxon>
        <taxon>Flavobacteriales</taxon>
        <taxon>Weeksellaceae</taxon>
        <taxon>Elizabethkingia</taxon>
    </lineage>
</organism>
<feature type="transmembrane region" description="Helical" evidence="5">
    <location>
        <begin position="212"/>
        <end position="234"/>
    </location>
</feature>
<feature type="transmembrane region" description="Helical" evidence="5">
    <location>
        <begin position="381"/>
        <end position="401"/>
    </location>
</feature>
<sequence>MARRKIPFFKNWAPDWFVKFFLFLMTLPGIAIFFLPLTNIEAARGYYGCETGDIQFSVILFYAGYVGFYSLERRFFSFLAAREYLLLFVSLQIFNSLICYLTHDIYILFPVRFIQGVLFACNVNLSLTLFFSRLSSERGREISFSIFFGLLICAVPVNNLLTAGIIDAYNFNIIYKAAIFSYVPCLIFLACAMNHYRSGKRFPLYKLDVQSFMLLSGCLVLFGYIMIFGQEYYWLEDQRIFLSVTGIFILSVLMLIRFRAMKRPYIDLRVFRYRNFIIGLVFLFILYICRFASGITNTYFTSSLHFDPFYLSYINIFNLLGIIIGVILACYMVIRKVGIRYIWFLGFSLLLVFHVLMYFSFDIEANPFNYFIPLALQGLGVGILMVPTIIYIISAVPFFIGHSAAATALTIRYLGFCTSIGIINFFQLLGKSRHYNAFQDHLTVLNPAVKNILSKQAGKLSAKGINKDQIIKASDKLLLKKVEDQSLLRFNMDYYEMMSWLLFATLLLILLFPYLNKTILHLKSRRLSPA</sequence>
<evidence type="ECO:0000256" key="2">
    <source>
        <dbReference type="ARBA" id="ARBA00022692"/>
    </source>
</evidence>
<evidence type="ECO:0000256" key="1">
    <source>
        <dbReference type="ARBA" id="ARBA00004141"/>
    </source>
</evidence>
<dbReference type="PANTHER" id="PTHR23501:SF5">
    <property type="entry name" value="TRANSPORT PROTEIN"/>
    <property type="match status" value="1"/>
</dbReference>
<dbReference type="PANTHER" id="PTHR23501">
    <property type="entry name" value="MAJOR FACILITATOR SUPERFAMILY"/>
    <property type="match status" value="1"/>
</dbReference>
<feature type="transmembrane region" description="Helical" evidence="5">
    <location>
        <begin position="173"/>
        <end position="192"/>
    </location>
</feature>
<keyword evidence="2 5" id="KW-0812">Transmembrane</keyword>
<feature type="transmembrane region" description="Helical" evidence="5">
    <location>
        <begin position="413"/>
        <end position="430"/>
    </location>
</feature>
<dbReference type="HOGENOM" id="CLU_037929_1_0_10"/>
<reference evidence="6" key="2">
    <citation type="journal article" date="2015" name="Genome Biol. Evol.">
        <title>Complete Genome Sequence and Transcriptomic Analysis of the Novel Pathogen Elizabethkingia anophelis in Response to Oxidative Stress.</title>
        <authorList>
            <person name="Li Y."/>
            <person name="Liu Y."/>
            <person name="Chew S.C."/>
            <person name="Tay M."/>
            <person name="Salido M.M."/>
            <person name="Teo J."/>
            <person name="Lauro F.M."/>
            <person name="Givskov M."/>
            <person name="Yang L."/>
        </authorList>
    </citation>
    <scope>NUCLEOTIDE SEQUENCE</scope>
    <source>
        <strain evidence="6">NUHP1</strain>
    </source>
</reference>
<dbReference type="AlphaFoldDB" id="A0A077EG55"/>
<dbReference type="Proteomes" id="UP000028933">
    <property type="component" value="Chromosome"/>
</dbReference>
<dbReference type="EMBL" id="CP007547">
    <property type="protein sequence ID" value="AIL45558.1"/>
    <property type="molecule type" value="Genomic_DNA"/>
</dbReference>
<feature type="transmembrane region" description="Helical" evidence="5">
    <location>
        <begin position="497"/>
        <end position="516"/>
    </location>
</feature>
<comment type="subcellular location">
    <subcellularLocation>
        <location evidence="1">Membrane</location>
        <topology evidence="1">Multi-pass membrane protein</topology>
    </subcellularLocation>
</comment>
<dbReference type="KEGG" id="eao:BD94_1783"/>
<accession>A0A077EG55</accession>
<feature type="transmembrane region" description="Helical" evidence="5">
    <location>
        <begin position="142"/>
        <end position="161"/>
    </location>
</feature>
<evidence type="ECO:0000313" key="6">
    <source>
        <dbReference type="EMBL" id="AIL45558.1"/>
    </source>
</evidence>
<feature type="transmembrane region" description="Helical" evidence="5">
    <location>
        <begin position="54"/>
        <end position="72"/>
    </location>
</feature>
<keyword evidence="3 5" id="KW-1133">Transmembrane helix</keyword>
<dbReference type="SUPFAM" id="SSF103473">
    <property type="entry name" value="MFS general substrate transporter"/>
    <property type="match status" value="1"/>
</dbReference>
<feature type="transmembrane region" description="Helical" evidence="5">
    <location>
        <begin position="240"/>
        <end position="256"/>
    </location>
</feature>
<proteinExistence type="predicted"/>
<protein>
    <submittedName>
        <fullName evidence="6">Inner membrane component of tripartite multidrug resistance system</fullName>
    </submittedName>
</protein>
<dbReference type="eggNOG" id="COG2814">
    <property type="taxonomic scope" value="Bacteria"/>
</dbReference>
<feature type="transmembrane region" description="Helical" evidence="5">
    <location>
        <begin position="84"/>
        <end position="103"/>
    </location>
</feature>
<evidence type="ECO:0000256" key="3">
    <source>
        <dbReference type="ARBA" id="ARBA00022989"/>
    </source>
</evidence>
<dbReference type="RefSeq" id="WP_024564523.1">
    <property type="nucleotide sequence ID" value="NZ_CP007547.1"/>
</dbReference>
<evidence type="ECO:0000256" key="4">
    <source>
        <dbReference type="ARBA" id="ARBA00023136"/>
    </source>
</evidence>
<feature type="transmembrane region" description="Helical" evidence="5">
    <location>
        <begin position="12"/>
        <end position="34"/>
    </location>
</feature>
<reference evidence="6" key="1">
    <citation type="journal article" date="2013" name="Lancet">
        <title>First case of E anophelis outbreak in an intensive-care unit.</title>
        <authorList>
            <person name="Teo J."/>
            <person name="Tan S.Y."/>
            <person name="Tay M."/>
            <person name="Ding Y."/>
            <person name="Kjelleberg S."/>
            <person name="Givskov M."/>
            <person name="Lin R.T."/>
            <person name="Yang L."/>
        </authorList>
    </citation>
    <scope>NUCLEOTIDE SEQUENCE [LARGE SCALE GENOMIC DNA]</scope>
    <source>
        <strain evidence="6">NUHP1</strain>
    </source>
</reference>
<name>A0A077EG55_9FLAO</name>
<evidence type="ECO:0000256" key="5">
    <source>
        <dbReference type="SAM" id="Phobius"/>
    </source>
</evidence>
<feature type="transmembrane region" description="Helical" evidence="5">
    <location>
        <begin position="341"/>
        <end position="361"/>
    </location>
</feature>